<keyword evidence="1" id="KW-1133">Transmembrane helix</keyword>
<dbReference type="AlphaFoldDB" id="A0A7W9Z0H1"/>
<keyword evidence="1" id="KW-0472">Membrane</keyword>
<evidence type="ECO:0000313" key="3">
    <source>
        <dbReference type="Proteomes" id="UP000535501"/>
    </source>
</evidence>
<dbReference type="Proteomes" id="UP000535501">
    <property type="component" value="Unassembled WGS sequence"/>
</dbReference>
<accession>A0A7W9Z0H1</accession>
<protein>
    <submittedName>
        <fullName evidence="2">Uncharacterized protein</fullName>
    </submittedName>
</protein>
<sequence>MENSVFQARWLLIPIAGLALGFVFLGTAAA</sequence>
<gene>
    <name evidence="2" type="ORF">HNQ75_003752</name>
</gene>
<reference evidence="2 3" key="1">
    <citation type="submission" date="2020-08" db="EMBL/GenBank/DDBJ databases">
        <title>Genomic Encyclopedia of Type Strains, Phase IV (KMG-IV): sequencing the most valuable type-strain genomes for metagenomic binning, comparative biology and taxonomic classification.</title>
        <authorList>
            <person name="Goeker M."/>
        </authorList>
    </citation>
    <scope>NUCLEOTIDE SEQUENCE [LARGE SCALE GENOMIC DNA]</scope>
    <source>
        <strain evidence="2 3">DSM 102134</strain>
    </source>
</reference>
<feature type="transmembrane region" description="Helical" evidence="1">
    <location>
        <begin position="6"/>
        <end position="29"/>
    </location>
</feature>
<keyword evidence="3" id="KW-1185">Reference proteome</keyword>
<evidence type="ECO:0000313" key="2">
    <source>
        <dbReference type="EMBL" id="MBB6181764.1"/>
    </source>
</evidence>
<keyword evidence="1" id="KW-0812">Transmembrane</keyword>
<comment type="caution">
    <text evidence="2">The sequence shown here is derived from an EMBL/GenBank/DDBJ whole genome shotgun (WGS) entry which is preliminary data.</text>
</comment>
<dbReference type="EMBL" id="JACHEJ010000012">
    <property type="protein sequence ID" value="MBB6181764.1"/>
    <property type="molecule type" value="Genomic_DNA"/>
</dbReference>
<organism evidence="2 3">
    <name type="scientific">Pseudorhizobium flavum</name>
    <dbReference type="NCBI Taxonomy" id="1335061"/>
    <lineage>
        <taxon>Bacteria</taxon>
        <taxon>Pseudomonadati</taxon>
        <taxon>Pseudomonadota</taxon>
        <taxon>Alphaproteobacteria</taxon>
        <taxon>Hyphomicrobiales</taxon>
        <taxon>Rhizobiaceae</taxon>
        <taxon>Rhizobium/Agrobacterium group</taxon>
        <taxon>Pseudorhizobium</taxon>
    </lineage>
</organism>
<proteinExistence type="predicted"/>
<evidence type="ECO:0000256" key="1">
    <source>
        <dbReference type="SAM" id="Phobius"/>
    </source>
</evidence>
<name>A0A7W9Z0H1_9HYPH</name>